<proteinExistence type="predicted"/>
<organism evidence="1 2">
    <name type="scientific">Caenimonas terrae</name>
    <dbReference type="NCBI Taxonomy" id="696074"/>
    <lineage>
        <taxon>Bacteria</taxon>
        <taxon>Pseudomonadati</taxon>
        <taxon>Pseudomonadota</taxon>
        <taxon>Betaproteobacteria</taxon>
        <taxon>Burkholderiales</taxon>
        <taxon>Comamonadaceae</taxon>
        <taxon>Caenimonas</taxon>
    </lineage>
</organism>
<evidence type="ECO:0000313" key="1">
    <source>
        <dbReference type="EMBL" id="MFC5500085.1"/>
    </source>
</evidence>
<dbReference type="EMBL" id="JBHSMF010000010">
    <property type="protein sequence ID" value="MFC5500085.1"/>
    <property type="molecule type" value="Genomic_DNA"/>
</dbReference>
<keyword evidence="2" id="KW-1185">Reference proteome</keyword>
<comment type="caution">
    <text evidence="1">The sequence shown here is derived from an EMBL/GenBank/DDBJ whole genome shotgun (WGS) entry which is preliminary data.</text>
</comment>
<name>A0ABW0NIH7_9BURK</name>
<dbReference type="RefSeq" id="WP_376852329.1">
    <property type="nucleotide sequence ID" value="NZ_JBHSMF010000010.1"/>
</dbReference>
<evidence type="ECO:0000313" key="2">
    <source>
        <dbReference type="Proteomes" id="UP001596037"/>
    </source>
</evidence>
<accession>A0ABW0NIH7</accession>
<reference evidence="2" key="1">
    <citation type="journal article" date="2019" name="Int. J. Syst. Evol. Microbiol.">
        <title>The Global Catalogue of Microorganisms (GCM) 10K type strain sequencing project: providing services to taxonomists for standard genome sequencing and annotation.</title>
        <authorList>
            <consortium name="The Broad Institute Genomics Platform"/>
            <consortium name="The Broad Institute Genome Sequencing Center for Infectious Disease"/>
            <person name="Wu L."/>
            <person name="Ma J."/>
        </authorList>
    </citation>
    <scope>NUCLEOTIDE SEQUENCE [LARGE SCALE GENOMIC DNA]</scope>
    <source>
        <strain evidence="2">CCUG 57401</strain>
    </source>
</reference>
<dbReference type="Pfam" id="PF09694">
    <property type="entry name" value="Gcw_chp"/>
    <property type="match status" value="1"/>
</dbReference>
<gene>
    <name evidence="1" type="ORF">ACFPOE_21255</name>
</gene>
<protein>
    <submittedName>
        <fullName evidence="1">TorF family putative porin</fullName>
    </submittedName>
</protein>
<dbReference type="InterPro" id="IPR010239">
    <property type="entry name" value="CHP02001"/>
</dbReference>
<dbReference type="Proteomes" id="UP001596037">
    <property type="component" value="Unassembled WGS sequence"/>
</dbReference>
<sequence length="238" mass="25195">MRSLQALARDGSVAACVAGGLLLSSPARAQLGGSISVDSDYRFRGVSLSGAKPTVRLSANIDAASGWYGGGSATQARLARGERYLQSLGYAGHVTPLAAGRSFDVGASYSHFAGERRFDFAEAYAGLQGERWSLRLNYSPDYFGQHTQTAYLDASVDEQLGDVARLFGHVGLLLPLAGTEPGNAGTRRARVDLRAGAGWRLRDIDLQVAWTVASRGGPVPAAYDGRRSALVFSASYSF</sequence>